<feature type="transmembrane region" description="Helical" evidence="1">
    <location>
        <begin position="20"/>
        <end position="39"/>
    </location>
</feature>
<organism evidence="2 3">
    <name type="scientific">Candidatus Enterovibrio escicola</name>
    <dbReference type="NCBI Taxonomy" id="1927127"/>
    <lineage>
        <taxon>Bacteria</taxon>
        <taxon>Pseudomonadati</taxon>
        <taxon>Pseudomonadota</taxon>
        <taxon>Gammaproteobacteria</taxon>
        <taxon>Vibrionales</taxon>
        <taxon>Vibrionaceae</taxon>
        <taxon>Enterovibrio</taxon>
    </lineage>
</organism>
<keyword evidence="1" id="KW-0812">Transmembrane</keyword>
<keyword evidence="1" id="KW-0472">Membrane</keyword>
<reference evidence="3" key="1">
    <citation type="submission" date="2017-04" db="EMBL/GenBank/DDBJ databases">
        <title>Genome evolution of the luminous symbionts of deep sea anglerfish.</title>
        <authorList>
            <person name="Hendry T.A."/>
        </authorList>
    </citation>
    <scope>NUCLEOTIDE SEQUENCE [LARGE SCALE GENOMIC DNA]</scope>
</reference>
<dbReference type="Proteomes" id="UP000219020">
    <property type="component" value="Unassembled WGS sequence"/>
</dbReference>
<proteinExistence type="predicted"/>
<feature type="transmembrane region" description="Helical" evidence="1">
    <location>
        <begin position="59"/>
        <end position="80"/>
    </location>
</feature>
<dbReference type="AlphaFoldDB" id="A0A2A5T2B8"/>
<evidence type="ECO:0000313" key="3">
    <source>
        <dbReference type="Proteomes" id="UP000219020"/>
    </source>
</evidence>
<comment type="caution">
    <text evidence="2">The sequence shown here is derived from an EMBL/GenBank/DDBJ whole genome shotgun (WGS) entry which is preliminary data.</text>
</comment>
<protein>
    <submittedName>
        <fullName evidence="2">Mobile element protein</fullName>
    </submittedName>
</protein>
<dbReference type="EMBL" id="NBYY01000022">
    <property type="protein sequence ID" value="PCS22296.1"/>
    <property type="molecule type" value="Genomic_DNA"/>
</dbReference>
<keyword evidence="3" id="KW-1185">Reference proteome</keyword>
<keyword evidence="1" id="KW-1133">Transmembrane helix</keyword>
<evidence type="ECO:0000313" key="2">
    <source>
        <dbReference type="EMBL" id="PCS22296.1"/>
    </source>
</evidence>
<evidence type="ECO:0000256" key="1">
    <source>
        <dbReference type="SAM" id="Phobius"/>
    </source>
</evidence>
<gene>
    <name evidence="2" type="ORF">BTN49_2025</name>
</gene>
<name>A0A2A5T2B8_9GAMM</name>
<accession>A0A2A5T2B8</accession>
<sequence>MGKTPNFSGNKQRNKHFRLLVSKVMTIVIAFHQSGYQDFRTYYIHFFYRYLTNEFLELVSYMKMFNLMQGVLVSICSYLIHRQELPSLIYPSYRFVITYKLSDIRFLKVP</sequence>